<dbReference type="InParanoid" id="E5A7V8"/>
<gene>
    <name evidence="1" type="ORF">LEMA_uP072920.1</name>
</gene>
<sequence length="45" mass="4260">MTATAAATSPVPTPGVNKLAAPLLPAGVVEPEGAASPDVALASTF</sequence>
<dbReference type="EMBL" id="FP929137">
    <property type="protein sequence ID" value="CBX99703.1"/>
    <property type="molecule type" value="Genomic_DNA"/>
</dbReference>
<evidence type="ECO:0000313" key="2">
    <source>
        <dbReference type="Proteomes" id="UP000002668"/>
    </source>
</evidence>
<accession>E5A7V8</accession>
<protein>
    <submittedName>
        <fullName evidence="1">Predicted protein</fullName>
    </submittedName>
</protein>
<proteinExistence type="predicted"/>
<dbReference type="VEuPathDB" id="FungiDB:LEMA_uP072920.1"/>
<dbReference type="AlphaFoldDB" id="E5A7V8"/>
<reference evidence="2" key="1">
    <citation type="journal article" date="2011" name="Nat. Commun.">
        <title>Effector diversification within compartments of the Leptosphaeria maculans genome affected by Repeat-Induced Point mutations.</title>
        <authorList>
            <person name="Rouxel T."/>
            <person name="Grandaubert J."/>
            <person name="Hane J.K."/>
            <person name="Hoede C."/>
            <person name="van de Wouw A.P."/>
            <person name="Couloux A."/>
            <person name="Dominguez V."/>
            <person name="Anthouard V."/>
            <person name="Bally P."/>
            <person name="Bourras S."/>
            <person name="Cozijnsen A.J."/>
            <person name="Ciuffetti L.M."/>
            <person name="Degrave A."/>
            <person name="Dilmaghani A."/>
            <person name="Duret L."/>
            <person name="Fudal I."/>
            <person name="Goodwin S.B."/>
            <person name="Gout L."/>
            <person name="Glaser N."/>
            <person name="Linglin J."/>
            <person name="Kema G.H.J."/>
            <person name="Lapalu N."/>
            <person name="Lawrence C.B."/>
            <person name="May K."/>
            <person name="Meyer M."/>
            <person name="Ollivier B."/>
            <person name="Poulain J."/>
            <person name="Schoch C.L."/>
            <person name="Simon A."/>
            <person name="Spatafora J.W."/>
            <person name="Stachowiak A."/>
            <person name="Turgeon B.G."/>
            <person name="Tyler B.M."/>
            <person name="Vincent D."/>
            <person name="Weissenbach J."/>
            <person name="Amselem J."/>
            <person name="Quesneville H."/>
            <person name="Oliver R.P."/>
            <person name="Wincker P."/>
            <person name="Balesdent M.-H."/>
            <person name="Howlett B.J."/>
        </authorList>
    </citation>
    <scope>NUCLEOTIDE SEQUENCE [LARGE SCALE GENOMIC DNA]</scope>
    <source>
        <strain evidence="2">JN3 / isolate v23.1.3 / race Av1-4-5-6-7-8</strain>
    </source>
</reference>
<evidence type="ECO:0000313" key="1">
    <source>
        <dbReference type="EMBL" id="CBX99703.1"/>
    </source>
</evidence>
<name>E5A7V8_LEPMJ</name>
<dbReference type="Proteomes" id="UP000002668">
    <property type="component" value="Genome"/>
</dbReference>
<organism evidence="2">
    <name type="scientific">Leptosphaeria maculans (strain JN3 / isolate v23.1.3 / race Av1-4-5-6-7-8)</name>
    <name type="common">Blackleg fungus</name>
    <name type="synonym">Phoma lingam</name>
    <dbReference type="NCBI Taxonomy" id="985895"/>
    <lineage>
        <taxon>Eukaryota</taxon>
        <taxon>Fungi</taxon>
        <taxon>Dikarya</taxon>
        <taxon>Ascomycota</taxon>
        <taxon>Pezizomycotina</taxon>
        <taxon>Dothideomycetes</taxon>
        <taxon>Pleosporomycetidae</taxon>
        <taxon>Pleosporales</taxon>
        <taxon>Pleosporineae</taxon>
        <taxon>Leptosphaeriaceae</taxon>
        <taxon>Plenodomus</taxon>
        <taxon>Plenodomus lingam/Leptosphaeria maculans species complex</taxon>
    </lineage>
</organism>
<keyword evidence="2" id="KW-1185">Reference proteome</keyword>
<dbReference type="HOGENOM" id="CLU_3207776_0_0_1"/>